<evidence type="ECO:0000313" key="3">
    <source>
        <dbReference type="Proteomes" id="UP000792457"/>
    </source>
</evidence>
<accession>A0A8K0K3N6</accession>
<feature type="compositionally biased region" description="Basic and acidic residues" evidence="1">
    <location>
        <begin position="289"/>
        <end position="299"/>
    </location>
</feature>
<feature type="compositionally biased region" description="Low complexity" evidence="1">
    <location>
        <begin position="89"/>
        <end position="106"/>
    </location>
</feature>
<dbReference type="OrthoDB" id="10061772at2759"/>
<feature type="compositionally biased region" description="Polar residues" evidence="1">
    <location>
        <begin position="148"/>
        <end position="165"/>
    </location>
</feature>
<organism evidence="2 3">
    <name type="scientific">Ladona fulva</name>
    <name type="common">Scarce chaser dragonfly</name>
    <name type="synonym">Libellula fulva</name>
    <dbReference type="NCBI Taxonomy" id="123851"/>
    <lineage>
        <taxon>Eukaryota</taxon>
        <taxon>Metazoa</taxon>
        <taxon>Ecdysozoa</taxon>
        <taxon>Arthropoda</taxon>
        <taxon>Hexapoda</taxon>
        <taxon>Insecta</taxon>
        <taxon>Pterygota</taxon>
        <taxon>Palaeoptera</taxon>
        <taxon>Odonata</taxon>
        <taxon>Epiprocta</taxon>
        <taxon>Anisoptera</taxon>
        <taxon>Libelluloidea</taxon>
        <taxon>Libellulidae</taxon>
        <taxon>Ladona</taxon>
    </lineage>
</organism>
<feature type="compositionally biased region" description="Low complexity" evidence="1">
    <location>
        <begin position="30"/>
        <end position="40"/>
    </location>
</feature>
<sequence length="485" mass="53441">MQNPQHTPTPRLMMFQKSMDELSPLSQAYSHISPPSSLSSGDRDEPPSQRRLNFSDSSNNGCKEPDDLTTKPKNNSQQIETSAKESETESTITSQDTKSESSLSHSSTEDCRQTRSKKIAKHVTGNTSCNKVSYYPSPFKQPFEPETDNWSQGPNVSPMPSTLVPNRQEKHLGQDLVTSTPASYSHRYPTRLRMRTSLETSLLYHHTSCMLTPGTSDENNSMSPITRSTQKMSKAMQETMMTPRSRKPVLALSGSNISHVPSLHLCGQIQADINASTCANGYQEEESSSESKDSTKKESVSLSSDSPFSDTNEKDKSISNENLSIVDDVKVDNGDSESLTSTFINYLQSRSVLTASPIDLSCDEGSRPGSPVVLELVSLKSEDQLSDSLLYCLDGNIPSPSASSSAQEMEKSTREPLKVSSEIPESQRKPRKRKSSEFQKEVLISSTEGSPLIKIMPHKNCDNLDSYELASEDTPKNKSVIETSL</sequence>
<comment type="caution">
    <text evidence="2">The sequence shown here is derived from an EMBL/GenBank/DDBJ whole genome shotgun (WGS) entry which is preliminary data.</text>
</comment>
<feature type="region of interest" description="Disordered" evidence="1">
    <location>
        <begin position="399"/>
        <end position="440"/>
    </location>
</feature>
<keyword evidence="3" id="KW-1185">Reference proteome</keyword>
<evidence type="ECO:0000256" key="1">
    <source>
        <dbReference type="SAM" id="MobiDB-lite"/>
    </source>
</evidence>
<dbReference type="Proteomes" id="UP000792457">
    <property type="component" value="Unassembled WGS sequence"/>
</dbReference>
<reference evidence="2" key="2">
    <citation type="submission" date="2017-10" db="EMBL/GenBank/DDBJ databases">
        <title>Ladona fulva Genome sequencing and assembly.</title>
        <authorList>
            <person name="Murali S."/>
            <person name="Richards S."/>
            <person name="Bandaranaike D."/>
            <person name="Bellair M."/>
            <person name="Blankenburg K."/>
            <person name="Chao H."/>
            <person name="Dinh H."/>
            <person name="Doddapaneni H."/>
            <person name="Dugan-Rocha S."/>
            <person name="Elkadiri S."/>
            <person name="Gnanaolivu R."/>
            <person name="Hernandez B."/>
            <person name="Skinner E."/>
            <person name="Javaid M."/>
            <person name="Lee S."/>
            <person name="Li M."/>
            <person name="Ming W."/>
            <person name="Munidasa M."/>
            <person name="Muniz J."/>
            <person name="Nguyen L."/>
            <person name="Hughes D."/>
            <person name="Osuji N."/>
            <person name="Pu L.-L."/>
            <person name="Puazo M."/>
            <person name="Qu C."/>
            <person name="Quiroz J."/>
            <person name="Raj R."/>
            <person name="Weissenberger G."/>
            <person name="Xin Y."/>
            <person name="Zou X."/>
            <person name="Han Y."/>
            <person name="Worley K."/>
            <person name="Muzny D."/>
            <person name="Gibbs R."/>
        </authorList>
    </citation>
    <scope>NUCLEOTIDE SEQUENCE</scope>
    <source>
        <strain evidence="2">Sampled in the wild</strain>
    </source>
</reference>
<feature type="region of interest" description="Disordered" evidence="1">
    <location>
        <begin position="143"/>
        <end position="165"/>
    </location>
</feature>
<proteinExistence type="predicted"/>
<feature type="region of interest" description="Disordered" evidence="1">
    <location>
        <begin position="1"/>
        <end position="119"/>
    </location>
</feature>
<protein>
    <submittedName>
        <fullName evidence="2">Uncharacterized protein</fullName>
    </submittedName>
</protein>
<feature type="compositionally biased region" description="Low complexity" evidence="1">
    <location>
        <begin position="300"/>
        <end position="309"/>
    </location>
</feature>
<dbReference type="AlphaFoldDB" id="A0A8K0K3N6"/>
<feature type="region of interest" description="Disordered" evidence="1">
    <location>
        <begin position="280"/>
        <end position="316"/>
    </location>
</feature>
<reference evidence="2" key="1">
    <citation type="submission" date="2013-04" db="EMBL/GenBank/DDBJ databases">
        <authorList>
            <person name="Qu J."/>
            <person name="Murali S.C."/>
            <person name="Bandaranaike D."/>
            <person name="Bellair M."/>
            <person name="Blankenburg K."/>
            <person name="Chao H."/>
            <person name="Dinh H."/>
            <person name="Doddapaneni H."/>
            <person name="Downs B."/>
            <person name="Dugan-Rocha S."/>
            <person name="Elkadiri S."/>
            <person name="Gnanaolivu R.D."/>
            <person name="Hernandez B."/>
            <person name="Javaid M."/>
            <person name="Jayaseelan J.C."/>
            <person name="Lee S."/>
            <person name="Li M."/>
            <person name="Ming W."/>
            <person name="Munidasa M."/>
            <person name="Muniz J."/>
            <person name="Nguyen L."/>
            <person name="Ongeri F."/>
            <person name="Osuji N."/>
            <person name="Pu L.-L."/>
            <person name="Puazo M."/>
            <person name="Qu C."/>
            <person name="Quiroz J."/>
            <person name="Raj R."/>
            <person name="Weissenberger G."/>
            <person name="Xin Y."/>
            <person name="Zou X."/>
            <person name="Han Y."/>
            <person name="Richards S."/>
            <person name="Worley K."/>
            <person name="Muzny D."/>
            <person name="Gibbs R."/>
        </authorList>
    </citation>
    <scope>NUCLEOTIDE SEQUENCE</scope>
    <source>
        <strain evidence="2">Sampled in the wild</strain>
    </source>
</reference>
<evidence type="ECO:0000313" key="2">
    <source>
        <dbReference type="EMBL" id="KAG8227739.1"/>
    </source>
</evidence>
<feature type="compositionally biased region" description="Polar residues" evidence="1">
    <location>
        <begin position="50"/>
        <end position="61"/>
    </location>
</feature>
<name>A0A8K0K3N6_LADFU</name>
<dbReference type="EMBL" id="KZ308337">
    <property type="protein sequence ID" value="KAG8227739.1"/>
    <property type="molecule type" value="Genomic_DNA"/>
</dbReference>
<gene>
    <name evidence="2" type="ORF">J437_LFUL008383</name>
</gene>
<feature type="compositionally biased region" description="Basic and acidic residues" evidence="1">
    <location>
        <begin position="408"/>
        <end position="417"/>
    </location>
</feature>